<dbReference type="SUPFAM" id="SSF52172">
    <property type="entry name" value="CheY-like"/>
    <property type="match status" value="1"/>
</dbReference>
<evidence type="ECO:0000313" key="5">
    <source>
        <dbReference type="EMBL" id="MDP4535548.1"/>
    </source>
</evidence>
<dbReference type="Proteomes" id="UP001231616">
    <property type="component" value="Unassembled WGS sequence"/>
</dbReference>
<dbReference type="CDD" id="cd00077">
    <property type="entry name" value="HDc"/>
    <property type="match status" value="1"/>
</dbReference>
<evidence type="ECO:0000259" key="3">
    <source>
        <dbReference type="PROSITE" id="PS50110"/>
    </source>
</evidence>
<feature type="modified residue" description="4-aspartylphosphate" evidence="1">
    <location>
        <position position="83"/>
    </location>
</feature>
<dbReference type="Gene3D" id="3.40.50.2300">
    <property type="match status" value="1"/>
</dbReference>
<dbReference type="PROSITE" id="PS51832">
    <property type="entry name" value="HD_GYP"/>
    <property type="match status" value="1"/>
</dbReference>
<dbReference type="InterPro" id="IPR011006">
    <property type="entry name" value="CheY-like_superfamily"/>
</dbReference>
<dbReference type="Pfam" id="PF11849">
    <property type="entry name" value="DUF3369"/>
    <property type="match status" value="1"/>
</dbReference>
<comment type="caution">
    <text evidence="5">The sequence shown here is derived from an EMBL/GenBank/DDBJ whole genome shotgun (WGS) entry which is preliminary data.</text>
</comment>
<dbReference type="InterPro" id="IPR052020">
    <property type="entry name" value="Cyclic_di-GMP/3'3'-cGAMP_PDE"/>
</dbReference>
<gene>
    <name evidence="5" type="ORF">Q3O60_05030</name>
</gene>
<feature type="domain" description="Response regulatory" evidence="3">
    <location>
        <begin position="28"/>
        <end position="152"/>
    </location>
</feature>
<dbReference type="InterPro" id="IPR001789">
    <property type="entry name" value="Sig_transdc_resp-reg_receiver"/>
</dbReference>
<evidence type="ECO:0000256" key="2">
    <source>
        <dbReference type="SAM" id="MobiDB-lite"/>
    </source>
</evidence>
<dbReference type="PROSITE" id="PS50110">
    <property type="entry name" value="RESPONSE_REGULATORY"/>
    <property type="match status" value="1"/>
</dbReference>
<dbReference type="SMART" id="SM00448">
    <property type="entry name" value="REC"/>
    <property type="match status" value="1"/>
</dbReference>
<feature type="region of interest" description="Disordered" evidence="2">
    <location>
        <begin position="1"/>
        <end position="23"/>
    </location>
</feature>
<dbReference type="EMBL" id="JAUZVZ010000005">
    <property type="protein sequence ID" value="MDP4535548.1"/>
    <property type="molecule type" value="Genomic_DNA"/>
</dbReference>
<dbReference type="InterPro" id="IPR021800">
    <property type="entry name" value="DUF3369"/>
</dbReference>
<dbReference type="Gene3D" id="1.10.3210.10">
    <property type="entry name" value="Hypothetical protein af1432"/>
    <property type="match status" value="1"/>
</dbReference>
<proteinExistence type="predicted"/>
<keyword evidence="6" id="KW-1185">Reference proteome</keyword>
<sequence>MNDDFLFADEPDEETPLSEAQGSSGQWKVMIVDDEPEVHAVTKLALNDFSFQGKSIEFISAYSGAEAKALLAQHPNTAIILLDVVMETDDAGLLVAQYIREELANTHVRIILRTGQPGQAPERQVIVNYDINDYKSKTELTAQKLFTVVMSSLRSYRDILAIDHSRQGLEKIIHASADLFSAHSMEQFIDGVLQQLTSILGCNDDALLVTSSLVAGNPAEDTDPEHLIVFAGMGEFEKREGQPVTEVLENSLLQAFYDALKSKAIVYKENYLVAYCTSKFTHGSLLYVSGLPGQISDSQKKLIELFSQNVQIAYENVQLQNEIEDTQREIVYRLSEAVEHRSIETGNHVKRVAFICYDLAKAYGLPEDEAEKLMFASPLHDVGKVGIPDGILNKPMKLDEREWEVMKTHASIGYEILKNSKRAIIQAGAIIARDHHEKWDGSGYPAGKKGEDIHIYGRIAAIADVYDALRHRRCYKSAWPLEKVIDTIEKGSGSQFDPQLVTLFKSRVEKLEAILKKYPDSDEDDVR</sequence>
<organism evidence="5 6">
    <name type="scientific">Alkalimonas collagenimarina</name>
    <dbReference type="NCBI Taxonomy" id="400390"/>
    <lineage>
        <taxon>Bacteria</taxon>
        <taxon>Pseudomonadati</taxon>
        <taxon>Pseudomonadota</taxon>
        <taxon>Gammaproteobacteria</taxon>
        <taxon>Alkalimonas</taxon>
    </lineage>
</organism>
<dbReference type="RefSeq" id="WP_305892811.1">
    <property type="nucleotide sequence ID" value="NZ_JAUZVZ010000005.1"/>
</dbReference>
<dbReference type="InterPro" id="IPR003607">
    <property type="entry name" value="HD/PDEase_dom"/>
</dbReference>
<dbReference type="PANTHER" id="PTHR45228">
    <property type="entry name" value="CYCLIC DI-GMP PHOSPHODIESTERASE TM_0186-RELATED"/>
    <property type="match status" value="1"/>
</dbReference>
<dbReference type="SMART" id="SM00471">
    <property type="entry name" value="HDc"/>
    <property type="match status" value="1"/>
</dbReference>
<dbReference type="InterPro" id="IPR037522">
    <property type="entry name" value="HD_GYP_dom"/>
</dbReference>
<evidence type="ECO:0000313" key="6">
    <source>
        <dbReference type="Proteomes" id="UP001231616"/>
    </source>
</evidence>
<feature type="compositionally biased region" description="Acidic residues" evidence="2">
    <location>
        <begin position="1"/>
        <end position="16"/>
    </location>
</feature>
<name>A0ABT9GWV8_9GAMM</name>
<accession>A0ABT9GWV8</accession>
<dbReference type="PANTHER" id="PTHR45228:SF9">
    <property type="entry name" value="3'3'-CGAMP-SPECIFIC PHOSPHODIESTERASE 2"/>
    <property type="match status" value="1"/>
</dbReference>
<dbReference type="SUPFAM" id="SSF109604">
    <property type="entry name" value="HD-domain/PDEase-like"/>
    <property type="match status" value="1"/>
</dbReference>
<reference evidence="5 6" key="1">
    <citation type="submission" date="2023-08" db="EMBL/GenBank/DDBJ databases">
        <authorList>
            <person name="Joshi A."/>
            <person name="Thite S."/>
        </authorList>
    </citation>
    <scope>NUCLEOTIDE SEQUENCE [LARGE SCALE GENOMIC DNA]</scope>
    <source>
        <strain evidence="5 6">AC40</strain>
    </source>
</reference>
<keyword evidence="1" id="KW-0597">Phosphoprotein</keyword>
<protein>
    <submittedName>
        <fullName evidence="5">DUF3369 domain-containing protein</fullName>
    </submittedName>
</protein>
<dbReference type="Pfam" id="PF13487">
    <property type="entry name" value="HD_5"/>
    <property type="match status" value="1"/>
</dbReference>
<feature type="domain" description="HD-GYP" evidence="4">
    <location>
        <begin position="323"/>
        <end position="520"/>
    </location>
</feature>
<dbReference type="Pfam" id="PF00072">
    <property type="entry name" value="Response_reg"/>
    <property type="match status" value="1"/>
</dbReference>
<evidence type="ECO:0000259" key="4">
    <source>
        <dbReference type="PROSITE" id="PS51832"/>
    </source>
</evidence>
<evidence type="ECO:0000256" key="1">
    <source>
        <dbReference type="PROSITE-ProRule" id="PRU00169"/>
    </source>
</evidence>